<dbReference type="InterPro" id="IPR050866">
    <property type="entry name" value="CNG_cation_channel"/>
</dbReference>
<gene>
    <name evidence="4" type="primary">LOC111087041</name>
</gene>
<keyword evidence="2" id="KW-0472">Membrane</keyword>
<proteinExistence type="predicted"/>
<dbReference type="PANTHER" id="PTHR45638">
    <property type="entry name" value="CYCLIC NUCLEOTIDE-GATED CATION CHANNEL SUBUNIT A"/>
    <property type="match status" value="1"/>
</dbReference>
<accession>A0ABM1SWF1</accession>
<organism evidence="3 4">
    <name type="scientific">Limulus polyphemus</name>
    <name type="common">Atlantic horseshoe crab</name>
    <dbReference type="NCBI Taxonomy" id="6850"/>
    <lineage>
        <taxon>Eukaryota</taxon>
        <taxon>Metazoa</taxon>
        <taxon>Ecdysozoa</taxon>
        <taxon>Arthropoda</taxon>
        <taxon>Chelicerata</taxon>
        <taxon>Merostomata</taxon>
        <taxon>Xiphosura</taxon>
        <taxon>Limulidae</taxon>
        <taxon>Limulus</taxon>
    </lineage>
</organism>
<feature type="region of interest" description="Disordered" evidence="1">
    <location>
        <begin position="209"/>
        <end position="235"/>
    </location>
</feature>
<evidence type="ECO:0000256" key="1">
    <source>
        <dbReference type="SAM" id="MobiDB-lite"/>
    </source>
</evidence>
<keyword evidence="2" id="KW-1133">Transmembrane helix</keyword>
<evidence type="ECO:0000313" key="3">
    <source>
        <dbReference type="Proteomes" id="UP000694941"/>
    </source>
</evidence>
<feature type="transmembrane region" description="Helical" evidence="2">
    <location>
        <begin position="281"/>
        <end position="301"/>
    </location>
</feature>
<reference evidence="4" key="1">
    <citation type="submission" date="2025-08" db="UniProtKB">
        <authorList>
            <consortium name="RefSeq"/>
        </authorList>
    </citation>
    <scope>IDENTIFICATION</scope>
    <source>
        <tissue evidence="4">Muscle</tissue>
    </source>
</reference>
<evidence type="ECO:0000313" key="4">
    <source>
        <dbReference type="RefSeq" id="XP_022247957.1"/>
    </source>
</evidence>
<keyword evidence="2" id="KW-0812">Transmembrane</keyword>
<name>A0ABM1SWF1_LIMPO</name>
<dbReference type="Proteomes" id="UP000694941">
    <property type="component" value="Unplaced"/>
</dbReference>
<evidence type="ECO:0000256" key="2">
    <source>
        <dbReference type="SAM" id="Phobius"/>
    </source>
</evidence>
<protein>
    <submittedName>
        <fullName evidence="4">Cyclic nucleotide-gated cation channel beta-1-like</fullName>
    </submittedName>
</protein>
<dbReference type="GeneID" id="111087041"/>
<feature type="transmembrane region" description="Helical" evidence="2">
    <location>
        <begin position="21"/>
        <end position="41"/>
    </location>
</feature>
<dbReference type="PANTHER" id="PTHR45638:SF1">
    <property type="entry name" value="CYCLIC NUCLEOTIDE-GATED ION CHANNEL SUBUNIT B, ISOFORM A"/>
    <property type="match status" value="1"/>
</dbReference>
<keyword evidence="3" id="KW-1185">Reference proteome</keyword>
<feature type="non-terminal residue" evidence="4">
    <location>
        <position position="394"/>
    </location>
</feature>
<feature type="transmembrane region" description="Helical" evidence="2">
    <location>
        <begin position="313"/>
        <end position="334"/>
    </location>
</feature>
<sequence>MTCLLRMKIIVLSPRGCDIPLYFQVIITLLYPTCQIMYLSMKPKFKPLYRQEQKYLNRKLGLSIQDICQTWKKSILLMQAPRGDQERSVPRTVKCYYAVPAVFNMKKAQKEGTDKLVSYSVKTGLPVSMADKKSTQIQLQNTIPTINIETPVATSKSSVIYWKDSTSSESLHTEEESWNGIDKTSLIGRNIQQLVQAFAERARRVKEIIAQPPSRSPTPPSRQIQKEKEQDHPRLESLIQSDDLPAANDWMEEEKGLWCFRLSRQIIPTVPQVLDPQSKTYITWLFIVTLCYVYNAWSLFLRAIFSYQTSENLSIFLGFDYFSDAVYLIDIIVFKVRVKFLHEGFWVENLADTRKNYMKKTMFKASFFNFCYIQIKLDTVLCFRTFPASNGSCK</sequence>
<feature type="compositionally biased region" description="Basic and acidic residues" evidence="1">
    <location>
        <begin position="224"/>
        <end position="235"/>
    </location>
</feature>
<dbReference type="RefSeq" id="XP_022247957.1">
    <property type="nucleotide sequence ID" value="XM_022392249.1"/>
</dbReference>